<dbReference type="InterPro" id="IPR013783">
    <property type="entry name" value="Ig-like_fold"/>
</dbReference>
<gene>
    <name evidence="11" type="primary">ecpD</name>
    <name evidence="11" type="ORF">CBM2589_A90424</name>
</gene>
<dbReference type="PANTHER" id="PTHR30251:SF2">
    <property type="entry name" value="FIMBRIAL CHAPERONE YADV-RELATED"/>
    <property type="match status" value="1"/>
</dbReference>
<evidence type="ECO:0000256" key="4">
    <source>
        <dbReference type="ARBA" id="ARBA00022729"/>
    </source>
</evidence>
<dbReference type="InterPro" id="IPR001829">
    <property type="entry name" value="Pili_assmbl_chaperone_bac"/>
</dbReference>
<dbReference type="InterPro" id="IPR016148">
    <property type="entry name" value="Pili_assmbl_chaperone_C"/>
</dbReference>
<evidence type="ECO:0000259" key="10">
    <source>
        <dbReference type="Pfam" id="PF02753"/>
    </source>
</evidence>
<evidence type="ECO:0000256" key="8">
    <source>
        <dbReference type="RuleBase" id="RU003918"/>
    </source>
</evidence>
<dbReference type="InterPro" id="IPR016147">
    <property type="entry name" value="Pili_assmbl_chaperone_N"/>
</dbReference>
<evidence type="ECO:0000256" key="1">
    <source>
        <dbReference type="ARBA" id="ARBA00004418"/>
    </source>
</evidence>
<sequence>MLPARSAPCTTRCRAGKPIWRPTPLPVHPNQVPAAIKHMTIKSLISAGVVALGLLSAVHAQASVVIAGTRVIYRAQETEATIKLTNEGKIPALTQVWIDKGDPKAAPAAIEVPFTVTPPVSRIDPGKGQTLRILYTGEPLAQDRESVFWLNVLEIPPKPSAEDAETNKLQLAFRSRIKLFFRPAGLKGTAEEAPGMIRWRVVHAGGKPALEGSNPSAYHVSFAKIELVGGGKTASFDDGGMIAPGETRSFPLTGEVAQGPDARVRFNTINDYGGAARGEAALGSANAQAVSR</sequence>
<evidence type="ECO:0000256" key="2">
    <source>
        <dbReference type="ARBA" id="ARBA00007399"/>
    </source>
</evidence>
<accession>A0A375CF90</accession>
<comment type="caution">
    <text evidence="11">The sequence shown here is derived from an EMBL/GenBank/DDBJ whole genome shotgun (WGS) entry which is preliminary data.</text>
</comment>
<feature type="domain" description="Pili assembly chaperone N-terminal" evidence="9">
    <location>
        <begin position="63"/>
        <end position="186"/>
    </location>
</feature>
<evidence type="ECO:0000259" key="9">
    <source>
        <dbReference type="Pfam" id="PF00345"/>
    </source>
</evidence>
<feature type="domain" description="Pili assembly chaperone C-terminal" evidence="10">
    <location>
        <begin position="213"/>
        <end position="275"/>
    </location>
</feature>
<dbReference type="AlphaFoldDB" id="A0A375CF90"/>
<dbReference type="Pfam" id="PF00345">
    <property type="entry name" value="PapD_N"/>
    <property type="match status" value="1"/>
</dbReference>
<dbReference type="SUPFAM" id="SSF49584">
    <property type="entry name" value="Periplasmic chaperone C-domain"/>
    <property type="match status" value="1"/>
</dbReference>
<keyword evidence="6 8" id="KW-0143">Chaperone</keyword>
<keyword evidence="7" id="KW-0393">Immunoglobulin domain</keyword>
<comment type="similarity">
    <text evidence="2 8">Belongs to the periplasmic pilus chaperone family.</text>
</comment>
<dbReference type="InterPro" id="IPR018046">
    <property type="entry name" value="Pili_assmbl_chaperone_CS"/>
</dbReference>
<keyword evidence="5" id="KW-0574">Periplasm</keyword>
<dbReference type="SUPFAM" id="SSF49354">
    <property type="entry name" value="PapD-like"/>
    <property type="match status" value="1"/>
</dbReference>
<dbReference type="PRINTS" id="PR00969">
    <property type="entry name" value="CHAPERONPILI"/>
</dbReference>
<dbReference type="Pfam" id="PF02753">
    <property type="entry name" value="PapD_C"/>
    <property type="match status" value="1"/>
</dbReference>
<keyword evidence="4" id="KW-0732">Signal</keyword>
<dbReference type="InterPro" id="IPR050643">
    <property type="entry name" value="Periplasmic_pilus_chap"/>
</dbReference>
<evidence type="ECO:0000256" key="6">
    <source>
        <dbReference type="ARBA" id="ARBA00023186"/>
    </source>
</evidence>
<evidence type="ECO:0000256" key="3">
    <source>
        <dbReference type="ARBA" id="ARBA00022558"/>
    </source>
</evidence>
<dbReference type="GO" id="GO:0030288">
    <property type="term" value="C:outer membrane-bounded periplasmic space"/>
    <property type="evidence" value="ECO:0007669"/>
    <property type="project" value="InterPro"/>
</dbReference>
<protein>
    <submittedName>
        <fullName evidence="11">Periplasmic pilus chaperone</fullName>
    </submittedName>
</protein>
<name>A0A375CF90_9BURK</name>
<dbReference type="Gene3D" id="2.60.40.10">
    <property type="entry name" value="Immunoglobulins"/>
    <property type="match status" value="2"/>
</dbReference>
<comment type="subcellular location">
    <subcellularLocation>
        <location evidence="1 8">Periplasm</location>
    </subcellularLocation>
</comment>
<reference evidence="11" key="1">
    <citation type="submission" date="2018-01" db="EMBL/GenBank/DDBJ databases">
        <authorList>
            <person name="Clerissi C."/>
        </authorList>
    </citation>
    <scope>NUCLEOTIDE SEQUENCE</scope>
    <source>
        <strain evidence="11">Cupriavidus taiwanensis STM 3521</strain>
    </source>
</reference>
<dbReference type="FunFam" id="2.60.40.10:FF:000458">
    <property type="entry name" value="Molecular chaperone FimC"/>
    <property type="match status" value="1"/>
</dbReference>
<evidence type="ECO:0000313" key="11">
    <source>
        <dbReference type="EMBL" id="SOY68954.1"/>
    </source>
</evidence>
<evidence type="ECO:0000256" key="7">
    <source>
        <dbReference type="ARBA" id="ARBA00023319"/>
    </source>
</evidence>
<dbReference type="Proteomes" id="UP000256297">
    <property type="component" value="Chromosome CBM2589_a"/>
</dbReference>
<organism evidence="11">
    <name type="scientific">Cupriavidus taiwanensis</name>
    <dbReference type="NCBI Taxonomy" id="164546"/>
    <lineage>
        <taxon>Bacteria</taxon>
        <taxon>Pseudomonadati</taxon>
        <taxon>Pseudomonadota</taxon>
        <taxon>Betaproteobacteria</taxon>
        <taxon>Burkholderiales</taxon>
        <taxon>Burkholderiaceae</taxon>
        <taxon>Cupriavidus</taxon>
    </lineage>
</organism>
<keyword evidence="3" id="KW-1029">Fimbrium biogenesis</keyword>
<dbReference type="EMBL" id="OFSP01000039">
    <property type="protein sequence ID" value="SOY68954.1"/>
    <property type="molecule type" value="Genomic_DNA"/>
</dbReference>
<dbReference type="InterPro" id="IPR008962">
    <property type="entry name" value="PapD-like_sf"/>
</dbReference>
<dbReference type="PANTHER" id="PTHR30251">
    <property type="entry name" value="PILUS ASSEMBLY CHAPERONE"/>
    <property type="match status" value="1"/>
</dbReference>
<dbReference type="PROSITE" id="PS00635">
    <property type="entry name" value="PILI_CHAPERONE"/>
    <property type="match status" value="1"/>
</dbReference>
<evidence type="ECO:0000256" key="5">
    <source>
        <dbReference type="ARBA" id="ARBA00022764"/>
    </source>
</evidence>
<proteinExistence type="inferred from homology"/>
<dbReference type="GO" id="GO:0071555">
    <property type="term" value="P:cell wall organization"/>
    <property type="evidence" value="ECO:0007669"/>
    <property type="project" value="InterPro"/>
</dbReference>
<dbReference type="InterPro" id="IPR036316">
    <property type="entry name" value="Pili_assmbl_chap_C_dom_sf"/>
</dbReference>